<dbReference type="EMBL" id="CABVLI010000048">
    <property type="protein sequence ID" value="VVT30949.1"/>
    <property type="molecule type" value="Genomic_DNA"/>
</dbReference>
<proteinExistence type="predicted"/>
<name>A0A5E8AIR0_9SPHN</name>
<evidence type="ECO:0000313" key="1">
    <source>
        <dbReference type="EMBL" id="VVT30949.1"/>
    </source>
</evidence>
<sequence length="142" mass="15782">MGWAGLGPDGWATIPRSCIRGVAAWYPPFSALQADDLFLESQFLLLQLREDGSVGQGAVRFRCDSLIKHGVLGFQGCLMRRLHDGVPPAFGLGDGVNHHVIEMSLSEMDQIDWPTDLMRRPVCSTHATMMRRFSARQRAPIC</sequence>
<dbReference type="AlphaFoldDB" id="A0A5E8AIR0"/>
<gene>
    <name evidence="1" type="ORF">SPHINGO391_520090</name>
</gene>
<reference evidence="1 2" key="1">
    <citation type="submission" date="2019-09" db="EMBL/GenBank/DDBJ databases">
        <authorList>
            <person name="Dittami M. S."/>
        </authorList>
    </citation>
    <scope>NUCLEOTIDE SEQUENCE [LARGE SCALE GENOMIC DNA]</scope>
    <source>
        <strain evidence="1">SPHINGO391</strain>
    </source>
</reference>
<protein>
    <submittedName>
        <fullName evidence="1">Uncharacterized protein</fullName>
    </submittedName>
</protein>
<accession>A0A5E8AIR0</accession>
<organism evidence="1 2">
    <name type="scientific">Sphingomonas aurantiaca</name>
    <dbReference type="NCBI Taxonomy" id="185949"/>
    <lineage>
        <taxon>Bacteria</taxon>
        <taxon>Pseudomonadati</taxon>
        <taxon>Pseudomonadota</taxon>
        <taxon>Alphaproteobacteria</taxon>
        <taxon>Sphingomonadales</taxon>
        <taxon>Sphingomonadaceae</taxon>
        <taxon>Sphingomonas</taxon>
    </lineage>
</organism>
<dbReference type="Proteomes" id="UP000326857">
    <property type="component" value="Unassembled WGS sequence"/>
</dbReference>
<evidence type="ECO:0000313" key="2">
    <source>
        <dbReference type="Proteomes" id="UP000326857"/>
    </source>
</evidence>